<dbReference type="AlphaFoldDB" id="A0AA97F6S0"/>
<dbReference type="Proteomes" id="UP001302429">
    <property type="component" value="Chromosome"/>
</dbReference>
<keyword evidence="2" id="KW-1185">Reference proteome</keyword>
<dbReference type="SUPFAM" id="SSF82649">
    <property type="entry name" value="SufE/NifU"/>
    <property type="match status" value="1"/>
</dbReference>
<dbReference type="Gene3D" id="3.90.1010.10">
    <property type="match status" value="1"/>
</dbReference>
<organism evidence="1 2">
    <name type="scientific">Alterisphingorhabdus coralli</name>
    <dbReference type="NCBI Taxonomy" id="3071408"/>
    <lineage>
        <taxon>Bacteria</taxon>
        <taxon>Pseudomonadati</taxon>
        <taxon>Pseudomonadota</taxon>
        <taxon>Alphaproteobacteria</taxon>
        <taxon>Sphingomonadales</taxon>
        <taxon>Sphingomonadaceae</taxon>
        <taxon>Alterisphingorhabdus (ex Yan et al. 2024)</taxon>
    </lineage>
</organism>
<dbReference type="EMBL" id="CP136594">
    <property type="protein sequence ID" value="WOE74142.1"/>
    <property type="molecule type" value="Genomic_DNA"/>
</dbReference>
<protein>
    <submittedName>
        <fullName evidence="1">Iron-sulfur cluster assembly scaffold protein</fullName>
    </submittedName>
</protein>
<dbReference type="CDD" id="cd06664">
    <property type="entry name" value="IscU_like"/>
    <property type="match status" value="1"/>
</dbReference>
<gene>
    <name evidence="1" type="ORF">RB602_09775</name>
</gene>
<dbReference type="GO" id="GO:0016226">
    <property type="term" value="P:iron-sulfur cluster assembly"/>
    <property type="evidence" value="ECO:0007669"/>
    <property type="project" value="InterPro"/>
</dbReference>
<proteinExistence type="predicted"/>
<accession>A0AA97F6S0</accession>
<dbReference type="InterPro" id="IPR002871">
    <property type="entry name" value="NIF_FeS_clus_asmbl_NifU_N"/>
</dbReference>
<dbReference type="GO" id="GO:0005506">
    <property type="term" value="F:iron ion binding"/>
    <property type="evidence" value="ECO:0007669"/>
    <property type="project" value="InterPro"/>
</dbReference>
<dbReference type="GO" id="GO:0051536">
    <property type="term" value="F:iron-sulfur cluster binding"/>
    <property type="evidence" value="ECO:0007669"/>
    <property type="project" value="InterPro"/>
</dbReference>
<evidence type="ECO:0000313" key="2">
    <source>
        <dbReference type="Proteomes" id="UP001302429"/>
    </source>
</evidence>
<dbReference type="RefSeq" id="WP_317080374.1">
    <property type="nucleotide sequence ID" value="NZ_CP136594.1"/>
</dbReference>
<evidence type="ECO:0000313" key="1">
    <source>
        <dbReference type="EMBL" id="WOE74142.1"/>
    </source>
</evidence>
<sequence length="149" mass="16247">MMSNSALYDRDILRLAASLYRWPLDDAFERIVEKRSPVCGSTIRLGFDRDGAVRISRIGLDVQACALGQASAAILAGNALGLSQEEAELRAQHCRDLLEGNECDVTELWPDMILLARAAPYPARHGAIMLPYEALSVAFADTPTEAENA</sequence>
<name>A0AA97F6S0_9SPHN</name>
<reference evidence="1 2" key="1">
    <citation type="submission" date="2023-10" db="EMBL/GenBank/DDBJ databases">
        <title>Complete genome sequence of a Sphingomonadaceae bacterium.</title>
        <authorList>
            <person name="Yan C."/>
        </authorList>
    </citation>
    <scope>NUCLEOTIDE SEQUENCE [LARGE SCALE GENOMIC DNA]</scope>
    <source>
        <strain evidence="1 2">SCSIO 66989</strain>
    </source>
</reference>
<dbReference type="KEGG" id="acoa:RB602_09775"/>